<keyword evidence="1" id="KW-0812">Transmembrane</keyword>
<feature type="transmembrane region" description="Helical" evidence="1">
    <location>
        <begin position="6"/>
        <end position="28"/>
    </location>
</feature>
<keyword evidence="1" id="KW-1133">Transmembrane helix</keyword>
<proteinExistence type="predicted"/>
<dbReference type="EMBL" id="QNRQ01000015">
    <property type="protein sequence ID" value="RBP35797.1"/>
    <property type="molecule type" value="Genomic_DNA"/>
</dbReference>
<dbReference type="Proteomes" id="UP000253628">
    <property type="component" value="Unassembled WGS sequence"/>
</dbReference>
<name>A0A366H1Z6_9BURK</name>
<dbReference type="AlphaFoldDB" id="A0A366H1Z6"/>
<evidence type="ECO:0000313" key="3">
    <source>
        <dbReference type="Proteomes" id="UP000253628"/>
    </source>
</evidence>
<accession>A0A366H1Z6</accession>
<keyword evidence="1" id="KW-0472">Membrane</keyword>
<sequence length="43" mass="4620">MTVFGLTAYILVWPVLSAVVLLLLLAAFAKDVLDARKNGGDML</sequence>
<reference evidence="2 3" key="1">
    <citation type="submission" date="2018-06" db="EMBL/GenBank/DDBJ databases">
        <title>Genomic Encyclopedia of Type Strains, Phase IV (KMG-IV): sequencing the most valuable type-strain genomes for metagenomic binning, comparative biology and taxonomic classification.</title>
        <authorList>
            <person name="Goeker M."/>
        </authorList>
    </citation>
    <scope>NUCLEOTIDE SEQUENCE [LARGE SCALE GENOMIC DNA]</scope>
    <source>
        <strain evidence="2 3">DSM 25520</strain>
    </source>
</reference>
<keyword evidence="3" id="KW-1185">Reference proteome</keyword>
<dbReference type="NCBIfam" id="NF038354">
    <property type="entry name" value="trnsprt_adja_43"/>
    <property type="match status" value="1"/>
</dbReference>
<organism evidence="2 3">
    <name type="scientific">Eoetvoesiella caeni</name>
    <dbReference type="NCBI Taxonomy" id="645616"/>
    <lineage>
        <taxon>Bacteria</taxon>
        <taxon>Pseudomonadati</taxon>
        <taxon>Pseudomonadota</taxon>
        <taxon>Betaproteobacteria</taxon>
        <taxon>Burkholderiales</taxon>
        <taxon>Alcaligenaceae</taxon>
        <taxon>Eoetvoesiella</taxon>
    </lineage>
</organism>
<dbReference type="RefSeq" id="WP_211317294.1">
    <property type="nucleotide sequence ID" value="NZ_JACCEU010000011.1"/>
</dbReference>
<protein>
    <submittedName>
        <fullName evidence="2">Uncharacterized protein</fullName>
    </submittedName>
</protein>
<comment type="caution">
    <text evidence="2">The sequence shown here is derived from an EMBL/GenBank/DDBJ whole genome shotgun (WGS) entry which is preliminary data.</text>
</comment>
<evidence type="ECO:0000256" key="1">
    <source>
        <dbReference type="SAM" id="Phobius"/>
    </source>
</evidence>
<dbReference type="InterPro" id="IPR049820">
    <property type="entry name" value="Trnsprt_adja_ssu-like"/>
</dbReference>
<gene>
    <name evidence="2" type="ORF">DFR37_11571</name>
</gene>
<evidence type="ECO:0000313" key="2">
    <source>
        <dbReference type="EMBL" id="RBP35797.1"/>
    </source>
</evidence>